<proteinExistence type="predicted"/>
<keyword evidence="2" id="KW-1185">Reference proteome</keyword>
<evidence type="ECO:0000313" key="2">
    <source>
        <dbReference type="Proteomes" id="UP000798662"/>
    </source>
</evidence>
<reference evidence="1" key="1">
    <citation type="submission" date="2019-11" db="EMBL/GenBank/DDBJ databases">
        <title>Nori genome reveals adaptations in red seaweeds to the harsh intertidal environment.</title>
        <authorList>
            <person name="Wang D."/>
            <person name="Mao Y."/>
        </authorList>
    </citation>
    <scope>NUCLEOTIDE SEQUENCE</scope>
    <source>
        <tissue evidence="1">Gametophyte</tissue>
    </source>
</reference>
<organism evidence="1 2">
    <name type="scientific">Pyropia yezoensis</name>
    <name type="common">Susabi-nori</name>
    <name type="synonym">Porphyra yezoensis</name>
    <dbReference type="NCBI Taxonomy" id="2788"/>
    <lineage>
        <taxon>Eukaryota</taxon>
        <taxon>Rhodophyta</taxon>
        <taxon>Bangiophyceae</taxon>
        <taxon>Bangiales</taxon>
        <taxon>Bangiaceae</taxon>
        <taxon>Pyropia</taxon>
    </lineage>
</organism>
<dbReference type="EMBL" id="CM020619">
    <property type="protein sequence ID" value="KAK1864999.1"/>
    <property type="molecule type" value="Genomic_DNA"/>
</dbReference>
<dbReference type="Proteomes" id="UP000798662">
    <property type="component" value="Chromosome 2"/>
</dbReference>
<accession>A0ACC3C4X7</accession>
<sequence length="808" mass="80079">MKVAIIGGNLLGCATAAHARRRLDESAAAAAAAEAASAAVRAAAAAPPPASVSSPVPAVTFTLFERAPALGGAHFRTTPAAGVTVETGRTTDLATQAPHLRALLSLAGLDDQPLWRRLAARAVAAWRRLAAGGGVAGAGGAAAVPPSAAAAPTPPVRRVPLWTEGVDAVTGRSASYGGGRRGAPSAGGRGGRLRTFGVWDWATDAYVVSHGGARLLAAARPVLGSALPRLAATAAVGMAAQRVRDAPTATLRAAWGAVTAAAAWTSAVGLLPAVDAVERSVMTVAANVGGMVRHGMVAPLSRGALRGFCVQLTTGAADATASTVRRTRLPDLLAFHALDRYTAMTAGEMWAKFGLSAPFMDAVHLPFARAAYARGVADAAAAAAAGSGGAGGGVVRVTDTVDGAEPVETTTAVAGGVTGAEASAAGPGRGGEAAADGGLTALQALLALQVADVTDAESVGAVIRVAPANAAVCDLLVGLVGVAGGGNAATAASPVDVRLSTTVTGVTSMEDGAATRLVVRYVDALVADGDAVEEEFDAVVVCCRLPPGTERGEGGTAAAATADAAEVGHKAEGVAEGGEDGPPAVCAADSLNGYLATSTHLSDDDDAIRPAPASTSPSTTVVPAFPTTLAPATPWSLALPVEPAPPRPGGDWLAVVVGNLNPGFFRYTREADVPDLLHAVHCTSFSRVERYGVAVPAVRDAAARGAGQPNGGPYGTANGSVDDGGDTPPSVTDGMYVYAVTTGDAFVEAGTRSAMFARVAAMPHYAPRPAPVDAAAVLAAAGAAGDDAWAATAAADRRQQGTRVRRGD</sequence>
<protein>
    <submittedName>
        <fullName evidence="1">Uncharacterized protein</fullName>
    </submittedName>
</protein>
<name>A0ACC3C4X7_PYRYE</name>
<evidence type="ECO:0000313" key="1">
    <source>
        <dbReference type="EMBL" id="KAK1864999.1"/>
    </source>
</evidence>
<comment type="caution">
    <text evidence="1">The sequence shown here is derived from an EMBL/GenBank/DDBJ whole genome shotgun (WGS) entry which is preliminary data.</text>
</comment>
<gene>
    <name evidence="1" type="ORF">I4F81_007535</name>
</gene>